<feature type="transmembrane region" description="Helical" evidence="6">
    <location>
        <begin position="28"/>
        <end position="49"/>
    </location>
</feature>
<comment type="subcellular location">
    <subcellularLocation>
        <location evidence="1">Membrane</location>
    </subcellularLocation>
</comment>
<evidence type="ECO:0000256" key="6">
    <source>
        <dbReference type="SAM" id="Phobius"/>
    </source>
</evidence>
<dbReference type="Proteomes" id="UP000738431">
    <property type="component" value="Chromosome"/>
</dbReference>
<proteinExistence type="inferred from homology"/>
<gene>
    <name evidence="7" type="ORF">K1X11_018215</name>
</gene>
<accession>A0ABZ1C5F5</accession>
<keyword evidence="5 6" id="KW-0472">Membrane</keyword>
<dbReference type="InterPro" id="IPR000612">
    <property type="entry name" value="PMP3"/>
</dbReference>
<dbReference type="Pfam" id="PF01679">
    <property type="entry name" value="Pmp3"/>
    <property type="match status" value="1"/>
</dbReference>
<keyword evidence="4 6" id="KW-1133">Transmembrane helix</keyword>
<evidence type="ECO:0000256" key="2">
    <source>
        <dbReference type="ARBA" id="ARBA00009530"/>
    </source>
</evidence>
<evidence type="ECO:0000256" key="1">
    <source>
        <dbReference type="ARBA" id="ARBA00004370"/>
    </source>
</evidence>
<dbReference type="PROSITE" id="PS01309">
    <property type="entry name" value="UPF0057"/>
    <property type="match status" value="1"/>
</dbReference>
<evidence type="ECO:0000313" key="7">
    <source>
        <dbReference type="EMBL" id="WRQ86751.1"/>
    </source>
</evidence>
<protein>
    <submittedName>
        <fullName evidence="7">YqaE/Pmp3 family membrane protein</fullName>
    </submittedName>
</protein>
<evidence type="ECO:0000313" key="8">
    <source>
        <dbReference type="Proteomes" id="UP000738431"/>
    </source>
</evidence>
<organism evidence="7 8">
    <name type="scientific">Actomonas aquatica</name>
    <dbReference type="NCBI Taxonomy" id="2866162"/>
    <lineage>
        <taxon>Bacteria</taxon>
        <taxon>Pseudomonadati</taxon>
        <taxon>Verrucomicrobiota</taxon>
        <taxon>Opitutia</taxon>
        <taxon>Opitutales</taxon>
        <taxon>Opitutaceae</taxon>
        <taxon>Actomonas</taxon>
    </lineage>
</organism>
<dbReference type="PANTHER" id="PTHR21659:SF42">
    <property type="entry name" value="UPF0057 MEMBRANE PROTEIN ZK632.10-RELATED"/>
    <property type="match status" value="1"/>
</dbReference>
<name>A0ABZ1C5F5_9BACT</name>
<keyword evidence="3 6" id="KW-0812">Transmembrane</keyword>
<evidence type="ECO:0000256" key="5">
    <source>
        <dbReference type="ARBA" id="ARBA00023136"/>
    </source>
</evidence>
<evidence type="ECO:0000256" key="3">
    <source>
        <dbReference type="ARBA" id="ARBA00022692"/>
    </source>
</evidence>
<keyword evidence="8" id="KW-1185">Reference proteome</keyword>
<sequence>MNVLTILLCIVLPPVAVAIKRGIGGDFVINLLLTLIMWLPGAIHAILVCNNSSSSSSATA</sequence>
<evidence type="ECO:0000256" key="4">
    <source>
        <dbReference type="ARBA" id="ARBA00022989"/>
    </source>
</evidence>
<reference evidence="7 8" key="1">
    <citation type="submission" date="2021-08" db="EMBL/GenBank/DDBJ databases">
        <authorList>
            <person name="Zhang D."/>
            <person name="Zhang A."/>
            <person name="Wang L."/>
        </authorList>
    </citation>
    <scope>NUCLEOTIDE SEQUENCE [LARGE SCALE GENOMIC DNA]</scope>
    <source>
        <strain evidence="7 8">WL0086</strain>
    </source>
</reference>
<comment type="similarity">
    <text evidence="2">Belongs to the UPF0057 (PMP3) family.</text>
</comment>
<reference evidence="7 8" key="2">
    <citation type="submission" date="2023-12" db="EMBL/GenBank/DDBJ databases">
        <title>Description of an unclassified Opitutus bacterium of Verrucomicrobiota.</title>
        <authorList>
            <person name="Zhang D.-F."/>
        </authorList>
    </citation>
    <scope>NUCLEOTIDE SEQUENCE [LARGE SCALE GENOMIC DNA]</scope>
    <source>
        <strain evidence="7 8">WL0086</strain>
    </source>
</reference>
<dbReference type="RefSeq" id="WP_221030588.1">
    <property type="nucleotide sequence ID" value="NZ_CP139781.1"/>
</dbReference>
<dbReference type="PANTHER" id="PTHR21659">
    <property type="entry name" value="HYDROPHOBIC PROTEIN RCI2 LOW TEMPERATURE AND SALT RESPONSIVE PROTEIN LTI6 -RELATED"/>
    <property type="match status" value="1"/>
</dbReference>
<dbReference type="EMBL" id="CP139781">
    <property type="protein sequence ID" value="WRQ86751.1"/>
    <property type="molecule type" value="Genomic_DNA"/>
</dbReference>